<evidence type="ECO:0000313" key="2">
    <source>
        <dbReference type="Proteomes" id="UP000789920"/>
    </source>
</evidence>
<comment type="caution">
    <text evidence="1">The sequence shown here is derived from an EMBL/GenBank/DDBJ whole genome shotgun (WGS) entry which is preliminary data.</text>
</comment>
<feature type="non-terminal residue" evidence="1">
    <location>
        <position position="111"/>
    </location>
</feature>
<dbReference type="Proteomes" id="UP000789920">
    <property type="component" value="Unassembled WGS sequence"/>
</dbReference>
<sequence>ETFHEDFQEENFQEVSHQENFQEESYQNFQENPQIFTFKKLARWLIADLKKYLALNCLNQDKDIIEFYVQVVANRQGYSQVLPQEIIFSSNLSKRKCKIISSQTLLSKFLE</sequence>
<name>A0ACA9RND2_9GLOM</name>
<dbReference type="EMBL" id="CAJVQC010061966">
    <property type="protein sequence ID" value="CAG8802265.1"/>
    <property type="molecule type" value="Genomic_DNA"/>
</dbReference>
<feature type="non-terminal residue" evidence="1">
    <location>
        <position position="1"/>
    </location>
</feature>
<proteinExistence type="predicted"/>
<gene>
    <name evidence="1" type="ORF">RPERSI_LOCUS21278</name>
</gene>
<evidence type="ECO:0000313" key="1">
    <source>
        <dbReference type="EMBL" id="CAG8802265.1"/>
    </source>
</evidence>
<accession>A0ACA9RND2</accession>
<keyword evidence="2" id="KW-1185">Reference proteome</keyword>
<organism evidence="1 2">
    <name type="scientific">Racocetra persica</name>
    <dbReference type="NCBI Taxonomy" id="160502"/>
    <lineage>
        <taxon>Eukaryota</taxon>
        <taxon>Fungi</taxon>
        <taxon>Fungi incertae sedis</taxon>
        <taxon>Mucoromycota</taxon>
        <taxon>Glomeromycotina</taxon>
        <taxon>Glomeromycetes</taxon>
        <taxon>Diversisporales</taxon>
        <taxon>Gigasporaceae</taxon>
        <taxon>Racocetra</taxon>
    </lineage>
</organism>
<protein>
    <submittedName>
        <fullName evidence="1">25668_t:CDS:1</fullName>
    </submittedName>
</protein>
<reference evidence="1" key="1">
    <citation type="submission" date="2021-06" db="EMBL/GenBank/DDBJ databases">
        <authorList>
            <person name="Kallberg Y."/>
            <person name="Tangrot J."/>
            <person name="Rosling A."/>
        </authorList>
    </citation>
    <scope>NUCLEOTIDE SEQUENCE</scope>
    <source>
        <strain evidence="1">MA461A</strain>
    </source>
</reference>